<name>A0A8H3YVU0_VENIN</name>
<feature type="region of interest" description="Disordered" evidence="1">
    <location>
        <begin position="683"/>
        <end position="739"/>
    </location>
</feature>
<feature type="region of interest" description="Disordered" evidence="1">
    <location>
        <begin position="248"/>
        <end position="275"/>
    </location>
</feature>
<feature type="region of interest" description="Disordered" evidence="1">
    <location>
        <begin position="634"/>
        <end position="667"/>
    </location>
</feature>
<dbReference type="EMBL" id="WNWS01000013">
    <property type="protein sequence ID" value="KAE9987864.1"/>
    <property type="molecule type" value="Genomic_DNA"/>
</dbReference>
<comment type="caution">
    <text evidence="2">The sequence shown here is derived from an EMBL/GenBank/DDBJ whole genome shotgun (WGS) entry which is preliminary data.</text>
</comment>
<feature type="compositionally biased region" description="Acidic residues" evidence="1">
    <location>
        <begin position="64"/>
        <end position="90"/>
    </location>
</feature>
<evidence type="ECO:0000256" key="1">
    <source>
        <dbReference type="SAM" id="MobiDB-lite"/>
    </source>
</evidence>
<evidence type="ECO:0000313" key="3">
    <source>
        <dbReference type="EMBL" id="KAE9987864.1"/>
    </source>
</evidence>
<dbReference type="Proteomes" id="UP000490939">
    <property type="component" value="Unassembled WGS sequence"/>
</dbReference>
<dbReference type="EMBL" id="WNWQ01000168">
    <property type="protein sequence ID" value="KAE9975805.1"/>
    <property type="molecule type" value="Genomic_DNA"/>
</dbReference>
<feature type="region of interest" description="Disordered" evidence="1">
    <location>
        <begin position="1"/>
        <end position="233"/>
    </location>
</feature>
<gene>
    <name evidence="2" type="ORF">BLS_002381</name>
    <name evidence="4" type="ORF">EG327_005533</name>
    <name evidence="3" type="ORF">EG328_001290</name>
</gene>
<feature type="compositionally biased region" description="Acidic residues" evidence="1">
    <location>
        <begin position="216"/>
        <end position="233"/>
    </location>
</feature>
<feature type="compositionally biased region" description="Acidic residues" evidence="1">
    <location>
        <begin position="634"/>
        <end position="645"/>
    </location>
</feature>
<feature type="region of interest" description="Disordered" evidence="1">
    <location>
        <begin position="515"/>
        <end position="534"/>
    </location>
</feature>
<organism evidence="2 5">
    <name type="scientific">Venturia inaequalis</name>
    <name type="common">Apple scab fungus</name>
    <dbReference type="NCBI Taxonomy" id="5025"/>
    <lineage>
        <taxon>Eukaryota</taxon>
        <taxon>Fungi</taxon>
        <taxon>Dikarya</taxon>
        <taxon>Ascomycota</taxon>
        <taxon>Pezizomycotina</taxon>
        <taxon>Dothideomycetes</taxon>
        <taxon>Pleosporomycetidae</taxon>
        <taxon>Venturiales</taxon>
        <taxon>Venturiaceae</taxon>
        <taxon>Venturia</taxon>
    </lineage>
</organism>
<feature type="compositionally biased region" description="Polar residues" evidence="1">
    <location>
        <begin position="683"/>
        <end position="697"/>
    </location>
</feature>
<keyword evidence="7" id="KW-1185">Reference proteome</keyword>
<feature type="region of interest" description="Disordered" evidence="1">
    <location>
        <begin position="418"/>
        <end position="477"/>
    </location>
</feature>
<sequence>MGKSPSVTPPVHGARVSQEDVGHTSSSSSTHDGYTRKNKPHAGKTILGRIVRKTNHGQVSGEGDSTEEDESNGDDEASSDEDDNEADNEEPGSVAPSDGAQQGNQDEEDLDSNTAGSVSPIGTASRQAGPYLDTSALTAASNGKRKRTMSEMTSNTVLSTTELDMDGNTFPRKRVDRRLSNNPDGLLKYEGLPATVTDNDDDEIDMNDYEQAIQSSDEEDEATLLDQLDDSQDTDVEQLEEMMIIQEESARLAAGKPDDTSSVGGRTNDPLDSDDELPFDLGSFWSSEYGDTYEYADTFLDLNAVVDDDEDIDLFTPRPNKRTQSDVSARRVRFDLEVQVAQSSRESSAETDLNVFPDLMDGDTFAAQDNLPTLLRDGIENDIDFELGNASASDTDGSCWDFGEEEASANLFAWHDVDESESDGGDYDSDGDTTDDDLPPPRNVSTPKSLLHRRSPSTIHSATATPKPFPRGRRTAKGPVMGSFVVDEQKAMAFIDPNTRQLKIHRARVPFLGATRSGMATPGSTTSNSPQVSNQNLAYESDNSEVSHSIQRPFDVMMSGVFGGMPGQRYQDGRFVVEANGPMLIGPPEAFYPFVSTRPDGTIEVDSDDFDTEDDSDGDCNIIDAFLDMGDYEDEDEPEVDEEDSTSPPPTDAADKTPTQKRSVTEHLIRNFDRGIISSFRNNQARSRQLSGRSHINNMPAPVRDGRTAEEIMTPPRKRKRSGTHEKTPRRAPLMGRFH</sequence>
<feature type="compositionally biased region" description="Acidic residues" evidence="1">
    <location>
        <begin position="418"/>
        <end position="438"/>
    </location>
</feature>
<evidence type="ECO:0000313" key="4">
    <source>
        <dbReference type="EMBL" id="KAE9993339.1"/>
    </source>
</evidence>
<dbReference type="Proteomes" id="UP000447873">
    <property type="component" value="Unassembled WGS sequence"/>
</dbReference>
<evidence type="ECO:0000313" key="7">
    <source>
        <dbReference type="Proteomes" id="UP000490939"/>
    </source>
</evidence>
<feature type="compositionally biased region" description="Acidic residues" evidence="1">
    <location>
        <begin position="198"/>
        <end position="208"/>
    </location>
</feature>
<feature type="compositionally biased region" description="Polar residues" evidence="1">
    <location>
        <begin position="112"/>
        <end position="126"/>
    </location>
</feature>
<reference evidence="2 5" key="1">
    <citation type="submission" date="2019-11" db="EMBL/GenBank/DDBJ databases">
        <title>Venturia inaequalis Genome Resource.</title>
        <authorList>
            <person name="Lichtner F.J."/>
        </authorList>
    </citation>
    <scope>NUCLEOTIDE SEQUENCE [LARGE SCALE GENOMIC DNA]</scope>
    <source>
        <strain evidence="3 6">120213</strain>
        <strain evidence="2">Bline_iso_100314</strain>
        <strain evidence="4 7">DMI_063113</strain>
    </source>
</reference>
<proteinExistence type="predicted"/>
<feature type="compositionally biased region" description="Polar residues" evidence="1">
    <location>
        <begin position="522"/>
        <end position="534"/>
    </location>
</feature>
<dbReference type="Proteomes" id="UP000433883">
    <property type="component" value="Unassembled WGS sequence"/>
</dbReference>
<feature type="compositionally biased region" description="Polar residues" evidence="1">
    <location>
        <begin position="150"/>
        <end position="162"/>
    </location>
</feature>
<evidence type="ECO:0000313" key="6">
    <source>
        <dbReference type="Proteomes" id="UP000447873"/>
    </source>
</evidence>
<evidence type="ECO:0000313" key="2">
    <source>
        <dbReference type="EMBL" id="KAE9975805.1"/>
    </source>
</evidence>
<dbReference type="EMBL" id="WNWR01000032">
    <property type="protein sequence ID" value="KAE9993339.1"/>
    <property type="molecule type" value="Genomic_DNA"/>
</dbReference>
<protein>
    <submittedName>
        <fullName evidence="2">Uncharacterized protein</fullName>
    </submittedName>
</protein>
<evidence type="ECO:0000313" key="5">
    <source>
        <dbReference type="Proteomes" id="UP000433883"/>
    </source>
</evidence>
<dbReference type="AlphaFoldDB" id="A0A8H3YVU0"/>
<accession>A0A8H3YVU0</accession>